<reference evidence="3" key="2">
    <citation type="journal article" date="2014" name="Genetics">
        <title>Maintaining two mating types: Structure of the mating type locus and its role in heterokaryosis in Podospora anserina.</title>
        <authorList>
            <person name="Grognet P."/>
            <person name="Bidard F."/>
            <person name="Kuchly C."/>
            <person name="Tong L.C.H."/>
            <person name="Coppin E."/>
            <person name="Benkhali J.A."/>
            <person name="Couloux A."/>
            <person name="Wincker P."/>
            <person name="Debuchy R."/>
            <person name="Silar P."/>
        </authorList>
    </citation>
    <scope>GENOME REANNOTATION</scope>
    <source>
        <strain evidence="3">S / ATCC MYA-4624 / DSM 980 / FGSC 10383</strain>
    </source>
</reference>
<evidence type="ECO:0000313" key="2">
    <source>
        <dbReference type="EMBL" id="CDP32374.1"/>
    </source>
</evidence>
<proteinExistence type="predicted"/>
<accession>A0A090CWZ2</accession>
<organism evidence="2 3">
    <name type="scientific">Podospora anserina (strain S / ATCC MYA-4624 / DSM 980 / FGSC 10383)</name>
    <name type="common">Pleurage anserina</name>
    <dbReference type="NCBI Taxonomy" id="515849"/>
    <lineage>
        <taxon>Eukaryota</taxon>
        <taxon>Fungi</taxon>
        <taxon>Dikarya</taxon>
        <taxon>Ascomycota</taxon>
        <taxon>Pezizomycotina</taxon>
        <taxon>Sordariomycetes</taxon>
        <taxon>Sordariomycetidae</taxon>
        <taxon>Sordariales</taxon>
        <taxon>Podosporaceae</taxon>
        <taxon>Podospora</taxon>
        <taxon>Podospora anserina</taxon>
    </lineage>
</organism>
<evidence type="ECO:0000313" key="3">
    <source>
        <dbReference type="Proteomes" id="UP000001197"/>
    </source>
</evidence>
<reference evidence="2 3" key="1">
    <citation type="journal article" date="2008" name="Genome Biol.">
        <title>The genome sequence of the model ascomycete fungus Podospora anserina.</title>
        <authorList>
            <person name="Espagne E."/>
            <person name="Lespinet O."/>
            <person name="Malagnac F."/>
            <person name="Da Silva C."/>
            <person name="Jaillon O."/>
            <person name="Porcel B.M."/>
            <person name="Couloux A."/>
            <person name="Aury J.-M."/>
            <person name="Segurens B."/>
            <person name="Poulain J."/>
            <person name="Anthouard V."/>
            <person name="Grossetete S."/>
            <person name="Khalili H."/>
            <person name="Coppin E."/>
            <person name="Dequard-Chablat M."/>
            <person name="Picard M."/>
            <person name="Contamine V."/>
            <person name="Arnaise S."/>
            <person name="Bourdais A."/>
            <person name="Berteaux-Lecellier V."/>
            <person name="Gautheret D."/>
            <person name="de Vries R.P."/>
            <person name="Battaglia E."/>
            <person name="Coutinho P.M."/>
            <person name="Danchin E.G.J."/>
            <person name="Henrissat B."/>
            <person name="El Khoury R."/>
            <person name="Sainsard-Chanet A."/>
            <person name="Boivin A."/>
            <person name="Pinan-Lucarre B."/>
            <person name="Sellem C.H."/>
            <person name="Debuchy R."/>
            <person name="Wincker P."/>
            <person name="Weissenbach J."/>
            <person name="Silar P."/>
        </authorList>
    </citation>
    <scope>NUCLEOTIDE SEQUENCE [LARGE SCALE GENOMIC DNA]</scope>
    <source>
        <strain evidence="3">S / ATCC MYA-4624 / DSM 980 / FGSC 10383</strain>
    </source>
</reference>
<dbReference type="AlphaFoldDB" id="A0A090CWZ2"/>
<sequence length="391" mass="42869">MLSKSAQDQRKATALPPSSSNRTQLPCARLGVVQWTVNWCTHWAGRACLQMRWHAWKGSPCQRIFFHRAISSSFANRRARRLGVAHRNHDGGCRGGSRLSMGLSEDPCRPTSLASLPTYLPYLSSTWPVSCFCFSVLYSTIPLHGARSTFSHGPRLPSLKPCYLLQRGEAPSSARQLHLPKLQESRLENLAAVPPPPQPPHQGNATPLLPQALTRRRSSRQQAVRGEGYMALLPSVSCLSDPGFLTLFEKGPTLGTLRGLAERYPITSPITQCSPSGNWQTRLSHSTLVLRSPTPCSKDRATAELPLTLSSRPADLPVCLCSVSRSVCTYSTERIVQTAIHNTYSYSLEQLLVLVPPLAGVDVILAPLLACPALLCVRVAPFDLNLLQLLI</sequence>
<dbReference type="InParanoid" id="A0A090CWZ2"/>
<keyword evidence="3" id="KW-1185">Reference proteome</keyword>
<protein>
    <submittedName>
        <fullName evidence="2">Uncharacterized protein</fullName>
    </submittedName>
</protein>
<feature type="region of interest" description="Disordered" evidence="1">
    <location>
        <begin position="1"/>
        <end position="22"/>
    </location>
</feature>
<dbReference type="Proteomes" id="UP000001197">
    <property type="component" value="Chromosome 7"/>
</dbReference>
<evidence type="ECO:0000256" key="1">
    <source>
        <dbReference type="SAM" id="MobiDB-lite"/>
    </source>
</evidence>
<dbReference type="EMBL" id="FO904942">
    <property type="protein sequence ID" value="CDP32374.1"/>
    <property type="molecule type" value="Genomic_DNA"/>
</dbReference>
<name>A0A090CWZ2_PODAN</name>